<dbReference type="Pfam" id="PF17853">
    <property type="entry name" value="GGDEF_2"/>
    <property type="match status" value="1"/>
</dbReference>
<evidence type="ECO:0000313" key="5">
    <source>
        <dbReference type="Proteomes" id="UP001596509"/>
    </source>
</evidence>
<comment type="caution">
    <text evidence="4">The sequence shown here is derived from an EMBL/GenBank/DDBJ whole genome shotgun (WGS) entry which is preliminary data.</text>
</comment>
<dbReference type="SMART" id="SM00065">
    <property type="entry name" value="GAF"/>
    <property type="match status" value="1"/>
</dbReference>
<dbReference type="InterPro" id="IPR003018">
    <property type="entry name" value="GAF"/>
</dbReference>
<feature type="domain" description="GAF" evidence="3">
    <location>
        <begin position="90"/>
        <end position="240"/>
    </location>
</feature>
<dbReference type="EMBL" id="JBHTCK010000001">
    <property type="protein sequence ID" value="MFC7349927.1"/>
    <property type="molecule type" value="Genomic_DNA"/>
</dbReference>
<reference evidence="5" key="1">
    <citation type="journal article" date="2019" name="Int. J. Syst. Evol. Microbiol.">
        <title>The Global Catalogue of Microorganisms (GCM) 10K type strain sequencing project: providing services to taxonomists for standard genome sequencing and annotation.</title>
        <authorList>
            <consortium name="The Broad Institute Genomics Platform"/>
            <consortium name="The Broad Institute Genome Sequencing Center for Infectious Disease"/>
            <person name="Wu L."/>
            <person name="Ma J."/>
        </authorList>
    </citation>
    <scope>NUCLEOTIDE SEQUENCE [LARGE SCALE GENOMIC DNA]</scope>
    <source>
        <strain evidence="5">ICMP 19430</strain>
    </source>
</reference>
<feature type="coiled-coil region" evidence="2">
    <location>
        <begin position="236"/>
        <end position="263"/>
    </location>
</feature>
<protein>
    <submittedName>
        <fullName evidence="4">Helix-turn-helix domain-containing protein</fullName>
    </submittedName>
</protein>
<gene>
    <name evidence="4" type="ORF">ACFQW9_04720</name>
</gene>
<organism evidence="4 5">
    <name type="scientific">Streptomyces caviscabies</name>
    <dbReference type="NCBI Taxonomy" id="90079"/>
    <lineage>
        <taxon>Bacteria</taxon>
        <taxon>Bacillati</taxon>
        <taxon>Actinomycetota</taxon>
        <taxon>Actinomycetes</taxon>
        <taxon>Kitasatosporales</taxon>
        <taxon>Streptomycetaceae</taxon>
        <taxon>Streptomyces</taxon>
    </lineage>
</organism>
<evidence type="ECO:0000256" key="2">
    <source>
        <dbReference type="SAM" id="Coils"/>
    </source>
</evidence>
<dbReference type="InterPro" id="IPR051448">
    <property type="entry name" value="CdaR-like_regulators"/>
</dbReference>
<evidence type="ECO:0000313" key="4">
    <source>
        <dbReference type="EMBL" id="MFC7349927.1"/>
    </source>
</evidence>
<dbReference type="PANTHER" id="PTHR33744:SF1">
    <property type="entry name" value="DNA-BINDING TRANSCRIPTIONAL ACTIVATOR ADER"/>
    <property type="match status" value="1"/>
</dbReference>
<dbReference type="InterPro" id="IPR025736">
    <property type="entry name" value="PucR_C-HTH_dom"/>
</dbReference>
<dbReference type="RefSeq" id="WP_319284399.1">
    <property type="nucleotide sequence ID" value="NZ_JBHTCK010000001.1"/>
</dbReference>
<sequence>MESETSENAESDFGVGEILDLLARDAPPGDFESLLRRAGELPLGPDRRNRLRHAVRTALDIRATTERQRRRESALAALVDTGRDIFRHKGLDERLDVVTRHARRLLGLDMAYVSLRIADGGSYVHNSDGDTTALNVGLEMDRGRGLGELAQDRSAPYWTADYLADDSFPHTEEIDRVVRSEGLHAVLAVPMSSGGRMVGALYGASRAVRHFTPDEVSLLRLLADLSAPAIEATRRMDGVRSELARALAENTRLDEELAAARRLADAQTTLSGMCLEGRSLHDIVRYAASALGGDLAVRDAAGRVLAGTGEPPRADAASMVRGIADSRAGAAAVRLADDLWAAHVTTGVEGPGLLICRTGEAFGDERRRLLHFTAQTVATVLLRHDLATAAGPIRDDYLDDLLSGTTGAPRHLAERAHRLGLDPAADHVMVVLRPEGKQGEAAIWASSYAYRHAGLKTVRRECLVLLLPGSDPSAAARSAVDELTALLGHAVSAGAAGPVHGFASADTAYAEAVRCLDTLIAIGGRGGVAAAGDLGFLGLLVSDDHDVEAFVASAIGPVLDYDRQRSTDLAGTLDAYFSNGGSPSRAALELHVHTNTVARRLERITDLLGADWQRPATALEIQLALRLQHAREAVRRP</sequence>
<dbReference type="Gene3D" id="1.10.10.2840">
    <property type="entry name" value="PucR C-terminal helix-turn-helix domain"/>
    <property type="match status" value="1"/>
</dbReference>
<name>A0ABW2M520_9ACTN</name>
<accession>A0ABW2M520</accession>
<dbReference type="Pfam" id="PF13556">
    <property type="entry name" value="HTH_30"/>
    <property type="match status" value="1"/>
</dbReference>
<dbReference type="InterPro" id="IPR042070">
    <property type="entry name" value="PucR_C-HTH_sf"/>
</dbReference>
<dbReference type="PANTHER" id="PTHR33744">
    <property type="entry name" value="CARBOHYDRATE DIACID REGULATOR"/>
    <property type="match status" value="1"/>
</dbReference>
<dbReference type="Gene3D" id="3.30.450.40">
    <property type="match status" value="1"/>
</dbReference>
<comment type="similarity">
    <text evidence="1">Belongs to the CdaR family.</text>
</comment>
<evidence type="ECO:0000259" key="3">
    <source>
        <dbReference type="SMART" id="SM00065"/>
    </source>
</evidence>
<evidence type="ECO:0000256" key="1">
    <source>
        <dbReference type="ARBA" id="ARBA00006754"/>
    </source>
</evidence>
<dbReference type="InterPro" id="IPR029016">
    <property type="entry name" value="GAF-like_dom_sf"/>
</dbReference>
<dbReference type="Proteomes" id="UP001596509">
    <property type="component" value="Unassembled WGS sequence"/>
</dbReference>
<proteinExistence type="inferred from homology"/>
<dbReference type="Pfam" id="PF01590">
    <property type="entry name" value="GAF"/>
    <property type="match status" value="1"/>
</dbReference>
<dbReference type="SUPFAM" id="SSF55781">
    <property type="entry name" value="GAF domain-like"/>
    <property type="match status" value="1"/>
</dbReference>
<keyword evidence="2" id="KW-0175">Coiled coil</keyword>
<keyword evidence="5" id="KW-1185">Reference proteome</keyword>
<dbReference type="InterPro" id="IPR041522">
    <property type="entry name" value="CdaR_GGDEF"/>
</dbReference>